<reference evidence="2 3" key="1">
    <citation type="journal article" date="2016" name="Genome Biol. Evol.">
        <title>Gene Family Evolution Reflects Adaptation to Soil Environmental Stressors in the Genome of the Collembolan Orchesella cincta.</title>
        <authorList>
            <person name="Faddeeva-Vakhrusheva A."/>
            <person name="Derks M.F."/>
            <person name="Anvar S.Y."/>
            <person name="Agamennone V."/>
            <person name="Suring W."/>
            <person name="Smit S."/>
            <person name="van Straalen N.M."/>
            <person name="Roelofs D."/>
        </authorList>
    </citation>
    <scope>NUCLEOTIDE SEQUENCE [LARGE SCALE GENOMIC DNA]</scope>
    <source>
        <tissue evidence="2">Mixed pool</tissue>
    </source>
</reference>
<feature type="region of interest" description="Disordered" evidence="1">
    <location>
        <begin position="341"/>
        <end position="381"/>
    </location>
</feature>
<comment type="caution">
    <text evidence="2">The sequence shown here is derived from an EMBL/GenBank/DDBJ whole genome shotgun (WGS) entry which is preliminary data.</text>
</comment>
<evidence type="ECO:0000313" key="2">
    <source>
        <dbReference type="EMBL" id="ODM95847.1"/>
    </source>
</evidence>
<organism evidence="2 3">
    <name type="scientific">Orchesella cincta</name>
    <name type="common">Springtail</name>
    <name type="synonym">Podura cincta</name>
    <dbReference type="NCBI Taxonomy" id="48709"/>
    <lineage>
        <taxon>Eukaryota</taxon>
        <taxon>Metazoa</taxon>
        <taxon>Ecdysozoa</taxon>
        <taxon>Arthropoda</taxon>
        <taxon>Hexapoda</taxon>
        <taxon>Collembola</taxon>
        <taxon>Entomobryomorpha</taxon>
        <taxon>Entomobryoidea</taxon>
        <taxon>Orchesellidae</taxon>
        <taxon>Orchesellinae</taxon>
        <taxon>Orchesella</taxon>
    </lineage>
</organism>
<feature type="region of interest" description="Disordered" evidence="1">
    <location>
        <begin position="615"/>
        <end position="644"/>
    </location>
</feature>
<dbReference type="EMBL" id="LJIJ01000614">
    <property type="protein sequence ID" value="ODM95847.1"/>
    <property type="molecule type" value="Genomic_DNA"/>
</dbReference>
<dbReference type="Proteomes" id="UP000094527">
    <property type="component" value="Unassembled WGS sequence"/>
</dbReference>
<protein>
    <submittedName>
        <fullName evidence="2">Uncharacterized protein</fullName>
    </submittedName>
</protein>
<proteinExistence type="predicted"/>
<gene>
    <name evidence="2" type="ORF">Ocin01_10843</name>
</gene>
<dbReference type="AlphaFoldDB" id="A0A1D2MRY8"/>
<sequence length="764" mass="86071">MILSQNFQRFSSYQTNSKMCTNWSTRNRAVVNNHYAVQTLLLNKDAYCPCGPNRQDYTYRSRLYNPDPKYQCHLDLTCHMFDSIPKATSCSGYGSPNIYNQTVSAGAGSSCMSSSSSTNGRPPRCKRRRVRAENCCVPKPDLCSLVMCCTEPAPCCEEQPNECDTTNNAAVAEEECCYELPQPTENCNDSVTYDCGPCGEVCSVKLPGGNQFEMPSSGRICLESGCSNDNPRIRIKSCVPCCPPPTCVPCSPFCPPSCCGPCSPPPRRALRCSTRNICKKTTVGPSLGCCFQCLECRPRFRNPNLSPRQSNTFVKQTSSHKNALGSQYPTYNHCPIASNSNLLPDKNHDSTSNERTPGGSRKGSPENATLEESKSNSQIPNIFYQPPTAYYQENQPISYFEDIASASNGHVQRYHYSARDGDNNNSRWKERSHLHNKCSVQNISRRPSVTFSQQHMPMERERIENESHSDAQCYYRRYQSQCQEPTMTPTNKVRSRFTESSYAKRNYGTSCNYGVPPNVLQELAELQNSSQARDNNGGGDKDISMQPKLDQQQYEQDKDNCLESLGLVRIPSVVHDSTRAPSSRNSMGSLRQHLPGLPFAETAWVVDPIEIKRTQQPSDTHCQDTYSHYSDSASYSYTNQPSSSYYNSTRKETLVSYPRRKPIIDFSRLESQMITEHQASFLPPRCNELIQKAKRAQRLALARNLYLNPAYGRPKWNTSPRPQPQEPYESLAAAEAKLSALDEGYYFPYENQPSVYTMARAYMR</sequence>
<name>A0A1D2MRY8_ORCCI</name>
<feature type="compositionally biased region" description="Low complexity" evidence="1">
    <location>
        <begin position="626"/>
        <end position="637"/>
    </location>
</feature>
<evidence type="ECO:0000313" key="3">
    <source>
        <dbReference type="Proteomes" id="UP000094527"/>
    </source>
</evidence>
<feature type="region of interest" description="Disordered" evidence="1">
    <location>
        <begin position="530"/>
        <end position="555"/>
    </location>
</feature>
<feature type="compositionally biased region" description="Polar residues" evidence="1">
    <location>
        <begin position="615"/>
        <end position="625"/>
    </location>
</feature>
<evidence type="ECO:0000256" key="1">
    <source>
        <dbReference type="SAM" id="MobiDB-lite"/>
    </source>
</evidence>
<accession>A0A1D2MRY8</accession>
<keyword evidence="3" id="KW-1185">Reference proteome</keyword>